<evidence type="ECO:0008006" key="4">
    <source>
        <dbReference type="Google" id="ProtNLM"/>
    </source>
</evidence>
<evidence type="ECO:0000313" key="3">
    <source>
        <dbReference type="Proteomes" id="UP000009168"/>
    </source>
</evidence>
<keyword evidence="3" id="KW-1185">Reference proteome</keyword>
<dbReference type="Gene3D" id="3.80.10.10">
    <property type="entry name" value="Ribonuclease Inhibitor"/>
    <property type="match status" value="2"/>
</dbReference>
<evidence type="ECO:0000313" key="2">
    <source>
        <dbReference type="EMBL" id="EAR90120.2"/>
    </source>
</evidence>
<dbReference type="Proteomes" id="UP000009168">
    <property type="component" value="Unassembled WGS sequence"/>
</dbReference>
<dbReference type="GeneID" id="7845868"/>
<name>Q22YA4_TETTS</name>
<protein>
    <recommendedName>
        <fullName evidence="4">Kinase domain protein</fullName>
    </recommendedName>
</protein>
<dbReference type="AlphaFoldDB" id="Q22YA4"/>
<dbReference type="InParanoid" id="Q22YA4"/>
<gene>
    <name evidence="2" type="ORF">TTHERM_00354670</name>
</gene>
<dbReference type="KEGG" id="tet:TTHERM_00354670"/>
<dbReference type="EMBL" id="GG662749">
    <property type="protein sequence ID" value="EAR90120.2"/>
    <property type="molecule type" value="Genomic_DNA"/>
</dbReference>
<accession>Q22YA4</accession>
<sequence length="630" mass="73796">MKYHFQSQNNQRSSSLKVLSDSLKDCVSLEEFDFQFSNNNLSQKDFLKTFSQSISKLFLLKSLSLEFKDCHISQYEAIPFFTSLKDIKNLNHLNLNLKNNQIDKQVFSEFQWCVAIDQNSKLQSSRYLGSFLSNQNLTTLNLNLDNVELRSQGLQLISQGIMQQFNLLELIFSVSENKIKKEGLVSLYLSLKCLTLINNLTLICNKIKTKKSSQQIAQKVKLSDIKREEILKIKQTERNQRLKIIREANQLTENVSLSIIKNIDKVDNKSKQNTLNFINNYLEDYQNESSYKQIEQLTSNKQNSQLKKASQQFETEKINKNLSKQFIKYSKQNSIILNNENCFDLENKIKYIQNNEPKNCNSKQLFKKKQSSMQSLQLKNKQNTIQSQIQNSFNLDVTFNQNQKLNYSLQRLTQSRKKQSSFQTLCESLIKLTKLTRICLSFENNNTISEGLIQICYSFDYLPQMKILILNFGQNFIQSDGFYKLAESLEFLSQLEELKVDFNCNQIDDFGLVCFSNMIKRFSRQLAIFHLNLESNKIESLLSIDYFSKKFLKHLRVQDFKLVVLDNPICLTEKYSNNNDTQNKNTGSEQADTIKSSNNLHNKQQEFRNIQRISELYPYSFLIEHKYFNK</sequence>
<organism evidence="2 3">
    <name type="scientific">Tetrahymena thermophila (strain SB210)</name>
    <dbReference type="NCBI Taxonomy" id="312017"/>
    <lineage>
        <taxon>Eukaryota</taxon>
        <taxon>Sar</taxon>
        <taxon>Alveolata</taxon>
        <taxon>Ciliophora</taxon>
        <taxon>Intramacronucleata</taxon>
        <taxon>Oligohymenophorea</taxon>
        <taxon>Hymenostomatida</taxon>
        <taxon>Tetrahymenina</taxon>
        <taxon>Tetrahymenidae</taxon>
        <taxon>Tetrahymena</taxon>
    </lineage>
</organism>
<proteinExistence type="predicted"/>
<feature type="region of interest" description="Disordered" evidence="1">
    <location>
        <begin position="576"/>
        <end position="598"/>
    </location>
</feature>
<dbReference type="HOGENOM" id="CLU_349374_0_0_1"/>
<dbReference type="InterPro" id="IPR032675">
    <property type="entry name" value="LRR_dom_sf"/>
</dbReference>
<dbReference type="RefSeq" id="XP_001010365.2">
    <property type="nucleotide sequence ID" value="XM_001010365.2"/>
</dbReference>
<evidence type="ECO:0000256" key="1">
    <source>
        <dbReference type="SAM" id="MobiDB-lite"/>
    </source>
</evidence>
<dbReference type="SUPFAM" id="SSF52047">
    <property type="entry name" value="RNI-like"/>
    <property type="match status" value="2"/>
</dbReference>
<reference evidence="3" key="1">
    <citation type="journal article" date="2006" name="PLoS Biol.">
        <title>Macronuclear genome sequence of the ciliate Tetrahymena thermophila, a model eukaryote.</title>
        <authorList>
            <person name="Eisen J.A."/>
            <person name="Coyne R.S."/>
            <person name="Wu M."/>
            <person name="Wu D."/>
            <person name="Thiagarajan M."/>
            <person name="Wortman J.R."/>
            <person name="Badger J.H."/>
            <person name="Ren Q."/>
            <person name="Amedeo P."/>
            <person name="Jones K.M."/>
            <person name="Tallon L.J."/>
            <person name="Delcher A.L."/>
            <person name="Salzberg S.L."/>
            <person name="Silva J.C."/>
            <person name="Haas B.J."/>
            <person name="Majoros W.H."/>
            <person name="Farzad M."/>
            <person name="Carlton J.M."/>
            <person name="Smith R.K. Jr."/>
            <person name="Garg J."/>
            <person name="Pearlman R.E."/>
            <person name="Karrer K.M."/>
            <person name="Sun L."/>
            <person name="Manning G."/>
            <person name="Elde N.C."/>
            <person name="Turkewitz A.P."/>
            <person name="Asai D.J."/>
            <person name="Wilkes D.E."/>
            <person name="Wang Y."/>
            <person name="Cai H."/>
            <person name="Collins K."/>
            <person name="Stewart B.A."/>
            <person name="Lee S.R."/>
            <person name="Wilamowska K."/>
            <person name="Weinberg Z."/>
            <person name="Ruzzo W.L."/>
            <person name="Wloga D."/>
            <person name="Gaertig J."/>
            <person name="Frankel J."/>
            <person name="Tsao C.-C."/>
            <person name="Gorovsky M.A."/>
            <person name="Keeling P.J."/>
            <person name="Waller R.F."/>
            <person name="Patron N.J."/>
            <person name="Cherry J.M."/>
            <person name="Stover N.A."/>
            <person name="Krieger C.J."/>
            <person name="del Toro C."/>
            <person name="Ryder H.F."/>
            <person name="Williamson S.C."/>
            <person name="Barbeau R.A."/>
            <person name="Hamilton E.P."/>
            <person name="Orias E."/>
        </authorList>
    </citation>
    <scope>NUCLEOTIDE SEQUENCE [LARGE SCALE GENOMIC DNA]</scope>
    <source>
        <strain evidence="3">SB210</strain>
    </source>
</reference>